<organism evidence="2 3">
    <name type="scientific">Christiangramia fulva</name>
    <dbReference type="NCBI Taxonomy" id="2126553"/>
    <lineage>
        <taxon>Bacteria</taxon>
        <taxon>Pseudomonadati</taxon>
        <taxon>Bacteroidota</taxon>
        <taxon>Flavobacteriia</taxon>
        <taxon>Flavobacteriales</taxon>
        <taxon>Flavobacteriaceae</taxon>
        <taxon>Christiangramia</taxon>
    </lineage>
</organism>
<dbReference type="RefSeq" id="WP_107012184.1">
    <property type="nucleotide sequence ID" value="NZ_CP028136.1"/>
</dbReference>
<dbReference type="OrthoDB" id="821805at2"/>
<accession>A0A2R3Z549</accession>
<evidence type="ECO:0000313" key="2">
    <source>
        <dbReference type="EMBL" id="AVR45406.1"/>
    </source>
</evidence>
<evidence type="ECO:0000256" key="1">
    <source>
        <dbReference type="SAM" id="Phobius"/>
    </source>
</evidence>
<sequence>MLKFFRNIRRKLISKSKLTSYMLYALGEIILVVIGILIALQINNWNEFRKDRIREKMYLSSLQSDLQESQAELERVIYKTDTIILATLQVLEYASDTAQLPPAAVFDSLIVKTFGYTIAMTNEGTINDIRGSGDLKVIRDDRLRRMIASWDAGFKMIREREALLKTSFENNKIRLDDKIDMVRLNRLHNNLTDEEERYFILHDRKFRNGFVDLVRDASVLNRLYKNKIKNLDTMIQFTQHELRKI</sequence>
<keyword evidence="1" id="KW-0812">Transmembrane</keyword>
<dbReference type="InterPro" id="IPR045749">
    <property type="entry name" value="DUF6090"/>
</dbReference>
<keyword evidence="1" id="KW-0472">Membrane</keyword>
<dbReference type="Pfam" id="PF19578">
    <property type="entry name" value="DUF6090"/>
    <property type="match status" value="1"/>
</dbReference>
<dbReference type="KEGG" id="grs:C7S20_09055"/>
<name>A0A2R3Z549_9FLAO</name>
<evidence type="ECO:0000313" key="3">
    <source>
        <dbReference type="Proteomes" id="UP000241507"/>
    </source>
</evidence>
<proteinExistence type="predicted"/>
<reference evidence="3" key="1">
    <citation type="submission" date="2018-03" db="EMBL/GenBank/DDBJ databases">
        <title>Gramella fulva sp. nov., isolated from a dry surface of tidal flat.</title>
        <authorList>
            <person name="Hwang S.H."/>
            <person name="Hwang W.M."/>
            <person name="Kang K."/>
            <person name="Ahn T.-Y."/>
        </authorList>
    </citation>
    <scope>NUCLEOTIDE SEQUENCE [LARGE SCALE GENOMIC DNA]</scope>
    <source>
        <strain evidence="3">SH35</strain>
    </source>
</reference>
<keyword evidence="1" id="KW-1133">Transmembrane helix</keyword>
<keyword evidence="3" id="KW-1185">Reference proteome</keyword>
<dbReference type="EMBL" id="CP028136">
    <property type="protein sequence ID" value="AVR45406.1"/>
    <property type="molecule type" value="Genomic_DNA"/>
</dbReference>
<dbReference type="AlphaFoldDB" id="A0A2R3Z549"/>
<feature type="transmembrane region" description="Helical" evidence="1">
    <location>
        <begin position="21"/>
        <end position="42"/>
    </location>
</feature>
<gene>
    <name evidence="2" type="ORF">C7S20_09055</name>
</gene>
<dbReference type="Proteomes" id="UP000241507">
    <property type="component" value="Chromosome"/>
</dbReference>
<protein>
    <submittedName>
        <fullName evidence="2">Uncharacterized protein</fullName>
    </submittedName>
</protein>